<name>A0A9N8WSH9_GIBZA</name>
<comment type="caution">
    <text evidence="1">The sequence shown here is derived from an EMBL/GenBank/DDBJ whole genome shotgun (WGS) entry which is preliminary data.</text>
</comment>
<proteinExistence type="predicted"/>
<organism evidence="1 2">
    <name type="scientific">Gibberella zeae</name>
    <name type="common">Wheat head blight fungus</name>
    <name type="synonym">Fusarium graminearum</name>
    <dbReference type="NCBI Taxonomy" id="5518"/>
    <lineage>
        <taxon>Eukaryota</taxon>
        <taxon>Fungi</taxon>
        <taxon>Dikarya</taxon>
        <taxon>Ascomycota</taxon>
        <taxon>Pezizomycotina</taxon>
        <taxon>Sordariomycetes</taxon>
        <taxon>Hypocreomycetidae</taxon>
        <taxon>Hypocreales</taxon>
        <taxon>Nectriaceae</taxon>
        <taxon>Fusarium</taxon>
    </lineage>
</organism>
<protein>
    <submittedName>
        <fullName evidence="1">Uncharacterized protein</fullName>
    </submittedName>
</protein>
<evidence type="ECO:0000313" key="2">
    <source>
        <dbReference type="Proteomes" id="UP000746612"/>
    </source>
</evidence>
<sequence>MLHPRKRSLVKHCEGKRTQPLTRAHLVEGREAYRWTAPFDTLVAELFYGMLGGYVFPRSYTADG</sequence>
<accession>A0A9N8WSH9</accession>
<gene>
    <name evidence="1" type="ORF">MDCFG202_LOCUS306856</name>
</gene>
<evidence type="ECO:0000313" key="1">
    <source>
        <dbReference type="EMBL" id="CAG1988435.1"/>
    </source>
</evidence>
<dbReference type="Proteomes" id="UP000746612">
    <property type="component" value="Unassembled WGS sequence"/>
</dbReference>
<reference evidence="1" key="1">
    <citation type="submission" date="2021-03" db="EMBL/GenBank/DDBJ databases">
        <authorList>
            <person name="Alouane T."/>
            <person name="Langin T."/>
            <person name="Bonhomme L."/>
        </authorList>
    </citation>
    <scope>NUCLEOTIDE SEQUENCE</scope>
    <source>
        <strain evidence="1">MDC_Fg202</strain>
    </source>
</reference>
<dbReference type="EMBL" id="CAJPIJ010000146">
    <property type="protein sequence ID" value="CAG1988435.1"/>
    <property type="molecule type" value="Genomic_DNA"/>
</dbReference>
<dbReference type="AlphaFoldDB" id="A0A9N8WSH9"/>